<evidence type="ECO:0000313" key="2">
    <source>
        <dbReference type="Proteomes" id="UP000696931"/>
    </source>
</evidence>
<accession>A0A933SCG8</accession>
<gene>
    <name evidence="1" type="ORF">HZA61_08700</name>
</gene>
<dbReference type="Proteomes" id="UP000696931">
    <property type="component" value="Unassembled WGS sequence"/>
</dbReference>
<protein>
    <submittedName>
        <fullName evidence="1">DUF2891 domain-containing protein</fullName>
    </submittedName>
</protein>
<proteinExistence type="predicted"/>
<name>A0A933SCG8_UNCEI</name>
<dbReference type="Pfam" id="PF11199">
    <property type="entry name" value="DUF2891"/>
    <property type="match status" value="1"/>
</dbReference>
<sequence>MATTAIQLEYPYHFSAVLSRDADAVAPRLATPVFRGAFDWHSAVHGHWTLARALRLCPDAPWAARVRTLLAMQLTDAKLAAEEAFLRAPGREGFERPYGLAWLLQLVAEFRTQGDEASAHWRNALAPLESIASTRLLAWLEKLPWPVRSGEHSQSAFALGLFFDWARDAGKPDLCARIAERVVRLYGADRDAPVRYEPSAHDFLSPLLAEADLLRRAMPREEFGEWLARFLPAPADADLGRWLTPARTPDRADGKFAHLDGLNLSRAWMLQGVVSALDATHAHAAVLHDAAARHRDAGLEGARSTHYAGSHWLGTFATYLVTERGLS</sequence>
<comment type="caution">
    <text evidence="1">The sequence shown here is derived from an EMBL/GenBank/DDBJ whole genome shotgun (WGS) entry which is preliminary data.</text>
</comment>
<organism evidence="1 2">
    <name type="scientific">Eiseniibacteriota bacterium</name>
    <dbReference type="NCBI Taxonomy" id="2212470"/>
    <lineage>
        <taxon>Bacteria</taxon>
        <taxon>Candidatus Eiseniibacteriota</taxon>
    </lineage>
</organism>
<dbReference type="InterPro" id="IPR021365">
    <property type="entry name" value="DUF2891"/>
</dbReference>
<dbReference type="AlphaFoldDB" id="A0A933SCG8"/>
<dbReference type="EMBL" id="JACRIW010000058">
    <property type="protein sequence ID" value="MBI5169552.1"/>
    <property type="molecule type" value="Genomic_DNA"/>
</dbReference>
<reference evidence="1" key="1">
    <citation type="submission" date="2020-07" db="EMBL/GenBank/DDBJ databases">
        <title>Huge and variable diversity of episymbiotic CPR bacteria and DPANN archaea in groundwater ecosystems.</title>
        <authorList>
            <person name="He C.Y."/>
            <person name="Keren R."/>
            <person name="Whittaker M."/>
            <person name="Farag I.F."/>
            <person name="Doudna J."/>
            <person name="Cate J.H.D."/>
            <person name="Banfield J.F."/>
        </authorList>
    </citation>
    <scope>NUCLEOTIDE SEQUENCE</scope>
    <source>
        <strain evidence="1">NC_groundwater_1813_Pr3_B-0.1um_71_17</strain>
    </source>
</reference>
<evidence type="ECO:0000313" key="1">
    <source>
        <dbReference type="EMBL" id="MBI5169552.1"/>
    </source>
</evidence>